<proteinExistence type="predicted"/>
<accession>A0A9W7ZM98</accession>
<dbReference type="EMBL" id="JANBPU010000345">
    <property type="protein sequence ID" value="KAJ1912438.1"/>
    <property type="molecule type" value="Genomic_DNA"/>
</dbReference>
<dbReference type="OrthoDB" id="1600564at2759"/>
<dbReference type="Gene3D" id="3.40.50.1110">
    <property type="entry name" value="SGNH hydrolase"/>
    <property type="match status" value="1"/>
</dbReference>
<keyword evidence="2" id="KW-1185">Reference proteome</keyword>
<name>A0A9W7ZM98_9FUNG</name>
<evidence type="ECO:0000313" key="1">
    <source>
        <dbReference type="EMBL" id="KAJ1912438.1"/>
    </source>
</evidence>
<organism evidence="1 2">
    <name type="scientific">Mycoemilia scoparia</name>
    <dbReference type="NCBI Taxonomy" id="417184"/>
    <lineage>
        <taxon>Eukaryota</taxon>
        <taxon>Fungi</taxon>
        <taxon>Fungi incertae sedis</taxon>
        <taxon>Zoopagomycota</taxon>
        <taxon>Kickxellomycotina</taxon>
        <taxon>Kickxellomycetes</taxon>
        <taxon>Kickxellales</taxon>
        <taxon>Kickxellaceae</taxon>
        <taxon>Mycoemilia</taxon>
    </lineage>
</organism>
<protein>
    <submittedName>
        <fullName evidence="1">Uncharacterized protein</fullName>
    </submittedName>
</protein>
<dbReference type="AlphaFoldDB" id="A0A9W7ZM98"/>
<comment type="caution">
    <text evidence="1">The sequence shown here is derived from an EMBL/GenBank/DDBJ whole genome shotgun (WGS) entry which is preliminary data.</text>
</comment>
<dbReference type="InterPro" id="IPR036514">
    <property type="entry name" value="SGNH_hydro_sf"/>
</dbReference>
<reference evidence="1" key="1">
    <citation type="submission" date="2022-07" db="EMBL/GenBank/DDBJ databases">
        <title>Phylogenomic reconstructions and comparative analyses of Kickxellomycotina fungi.</title>
        <authorList>
            <person name="Reynolds N.K."/>
            <person name="Stajich J.E."/>
            <person name="Barry K."/>
            <person name="Grigoriev I.V."/>
            <person name="Crous P."/>
            <person name="Smith M.E."/>
        </authorList>
    </citation>
    <scope>NUCLEOTIDE SEQUENCE</scope>
    <source>
        <strain evidence="1">NBRC 100468</strain>
    </source>
</reference>
<evidence type="ECO:0000313" key="2">
    <source>
        <dbReference type="Proteomes" id="UP001150538"/>
    </source>
</evidence>
<dbReference type="Proteomes" id="UP001150538">
    <property type="component" value="Unassembled WGS sequence"/>
</dbReference>
<gene>
    <name evidence="1" type="ORF">H4219_005607</name>
</gene>
<sequence length="311" mass="35857">MWNEYTALLTNRTLHNYAVAGAVSSNNRLFNSTFMFIEVPSLLDQIDHYLKSKSRVEDPENALVNIEIGSNNLLMSLNKDDDDDDDDDDGDDKDVDYVDANQDRIASVTVKNIINGAQRLVDEGGFSQFLVWNIPPLWKAPTFNIGGKNRVEKKRKVVESVVTKINRLLEIEFNKFISNNHKKLKFAMIHDFHRMFKMLLQPNVVRELGITDTTTNCVDIEIHILDSYWKECPNRQHHFFLDTVHPTAKVHYTIGALVERVIATSSQNYDEEFIIDVIRWYGIRDASFKNNIVVKSGVKNEPGFKNFFLLE</sequence>